<dbReference type="EMBL" id="JAACXV010014373">
    <property type="protein sequence ID" value="KAF7267878.1"/>
    <property type="molecule type" value="Genomic_DNA"/>
</dbReference>
<proteinExistence type="predicted"/>
<reference evidence="2" key="1">
    <citation type="submission" date="2020-08" db="EMBL/GenBank/DDBJ databases">
        <title>Genome sequencing and assembly of the red palm weevil Rhynchophorus ferrugineus.</title>
        <authorList>
            <person name="Dias G.B."/>
            <person name="Bergman C.M."/>
            <person name="Manee M."/>
        </authorList>
    </citation>
    <scope>NUCLEOTIDE SEQUENCE</scope>
    <source>
        <strain evidence="2">AA-2017</strain>
        <tissue evidence="2">Whole larva</tissue>
    </source>
</reference>
<sequence length="92" mass="10864">MFATQIIKCFLIILACFNFVEIFGSENIGHASVTRAEYLHAQYRNPNFTRYSNRTRNDQSINSRNDNLLRVRCLKSQSRDHTGQCREEYSRK</sequence>
<name>A0A834HUX9_RHYFE</name>
<evidence type="ECO:0008006" key="4">
    <source>
        <dbReference type="Google" id="ProtNLM"/>
    </source>
</evidence>
<comment type="caution">
    <text evidence="2">The sequence shown here is derived from an EMBL/GenBank/DDBJ whole genome shotgun (WGS) entry which is preliminary data.</text>
</comment>
<evidence type="ECO:0000313" key="3">
    <source>
        <dbReference type="Proteomes" id="UP000625711"/>
    </source>
</evidence>
<dbReference type="Proteomes" id="UP000625711">
    <property type="component" value="Unassembled WGS sequence"/>
</dbReference>
<keyword evidence="1" id="KW-0732">Signal</keyword>
<gene>
    <name evidence="2" type="ORF">GWI33_018925</name>
</gene>
<keyword evidence="3" id="KW-1185">Reference proteome</keyword>
<organism evidence="2 3">
    <name type="scientific">Rhynchophorus ferrugineus</name>
    <name type="common">Red palm weevil</name>
    <name type="synonym">Curculio ferrugineus</name>
    <dbReference type="NCBI Taxonomy" id="354439"/>
    <lineage>
        <taxon>Eukaryota</taxon>
        <taxon>Metazoa</taxon>
        <taxon>Ecdysozoa</taxon>
        <taxon>Arthropoda</taxon>
        <taxon>Hexapoda</taxon>
        <taxon>Insecta</taxon>
        <taxon>Pterygota</taxon>
        <taxon>Neoptera</taxon>
        <taxon>Endopterygota</taxon>
        <taxon>Coleoptera</taxon>
        <taxon>Polyphaga</taxon>
        <taxon>Cucujiformia</taxon>
        <taxon>Curculionidae</taxon>
        <taxon>Dryophthorinae</taxon>
        <taxon>Rhynchophorus</taxon>
    </lineage>
</organism>
<feature type="signal peptide" evidence="1">
    <location>
        <begin position="1"/>
        <end position="22"/>
    </location>
</feature>
<accession>A0A834HUX9</accession>
<feature type="chain" id="PRO_5032564806" description="Secreted protein" evidence="1">
    <location>
        <begin position="23"/>
        <end position="92"/>
    </location>
</feature>
<dbReference type="AlphaFoldDB" id="A0A834HUX9"/>
<evidence type="ECO:0000256" key="1">
    <source>
        <dbReference type="SAM" id="SignalP"/>
    </source>
</evidence>
<evidence type="ECO:0000313" key="2">
    <source>
        <dbReference type="EMBL" id="KAF7267878.1"/>
    </source>
</evidence>
<protein>
    <recommendedName>
        <fullName evidence="4">Secreted protein</fullName>
    </recommendedName>
</protein>